<dbReference type="RefSeq" id="WP_137303037.1">
    <property type="nucleotide sequence ID" value="NZ_BMVD01000023.1"/>
</dbReference>
<gene>
    <name evidence="1" type="ORF">E4U92_26820</name>
</gene>
<organism evidence="1 2">
    <name type="scientific">Streptomyces galbus</name>
    <dbReference type="NCBI Taxonomy" id="33898"/>
    <lineage>
        <taxon>Bacteria</taxon>
        <taxon>Bacillati</taxon>
        <taxon>Actinomycetota</taxon>
        <taxon>Actinomycetes</taxon>
        <taxon>Kitasatosporales</taxon>
        <taxon>Streptomycetaceae</taxon>
        <taxon>Streptomyces</taxon>
    </lineage>
</organism>
<evidence type="ECO:0008006" key="3">
    <source>
        <dbReference type="Google" id="ProtNLM"/>
    </source>
</evidence>
<accession>A0A4U5WVK3</accession>
<protein>
    <recommendedName>
        <fullName evidence="3">DUF317 domain-containing protein</fullName>
    </recommendedName>
</protein>
<proteinExistence type="predicted"/>
<dbReference type="EMBL" id="SZPR01000022">
    <property type="protein sequence ID" value="TKT06537.1"/>
    <property type="molecule type" value="Genomic_DNA"/>
</dbReference>
<dbReference type="AlphaFoldDB" id="A0A4U5WVK3"/>
<evidence type="ECO:0000313" key="1">
    <source>
        <dbReference type="EMBL" id="TKT06537.1"/>
    </source>
</evidence>
<evidence type="ECO:0000313" key="2">
    <source>
        <dbReference type="Proteomes" id="UP000308632"/>
    </source>
</evidence>
<dbReference type="Proteomes" id="UP000308632">
    <property type="component" value="Unassembled WGS sequence"/>
</dbReference>
<comment type="caution">
    <text evidence="1">The sequence shown here is derived from an EMBL/GenBank/DDBJ whole genome shotgun (WGS) entry which is preliminary data.</text>
</comment>
<name>A0A4U5WVK3_STRGB</name>
<sequence>MLLDPPGMLPAHLLPHWPYLRAVDAALTARGIPSGALRISRTGREHGELMTMRLYWDASRTGGRGGARLVWEEETGTGWEYALVGLAPHQVILAGQVDALHRIYPAPEEIAEVAERMVRTWRRPAGGFHREWEHAARTRAAIDAFRQPSP</sequence>
<reference evidence="1 2" key="1">
    <citation type="submission" date="2019-04" db="EMBL/GenBank/DDBJ databases">
        <title>Streptomyces lasaliensis sp.nov., an Actinomycete isolated from soil which produces the polyether antibiotic lasalocid.</title>
        <authorList>
            <person name="Erwin G."/>
            <person name="Haber C."/>
        </authorList>
    </citation>
    <scope>NUCLEOTIDE SEQUENCE [LARGE SCALE GENOMIC DNA]</scope>
    <source>
        <strain evidence="1 2">DSM 40089</strain>
    </source>
</reference>